<dbReference type="Proteomes" id="UP000282574">
    <property type="component" value="Unassembled WGS sequence"/>
</dbReference>
<dbReference type="SUPFAM" id="SSF53850">
    <property type="entry name" value="Periplasmic binding protein-like II"/>
    <property type="match status" value="1"/>
</dbReference>
<dbReference type="EMBL" id="RSCK01000025">
    <property type="protein sequence ID" value="RUT11467.1"/>
    <property type="molecule type" value="Genomic_DNA"/>
</dbReference>
<proteinExistence type="predicted"/>
<evidence type="ECO:0000313" key="3">
    <source>
        <dbReference type="Proteomes" id="UP000282574"/>
    </source>
</evidence>
<feature type="chain" id="PRO_5044261781" evidence="1">
    <location>
        <begin position="26"/>
        <end position="449"/>
    </location>
</feature>
<organism evidence="2 3">
    <name type="scientific">Chroococcidiopsis cubana SAG 39.79</name>
    <dbReference type="NCBI Taxonomy" id="388085"/>
    <lineage>
        <taxon>Bacteria</taxon>
        <taxon>Bacillati</taxon>
        <taxon>Cyanobacteriota</taxon>
        <taxon>Cyanophyceae</taxon>
        <taxon>Chroococcidiopsidales</taxon>
        <taxon>Chroococcidiopsidaceae</taxon>
        <taxon>Chroococcidiopsis</taxon>
    </lineage>
</organism>
<dbReference type="PANTHER" id="PTHR43649">
    <property type="entry name" value="ARABINOSE-BINDING PROTEIN-RELATED"/>
    <property type="match status" value="1"/>
</dbReference>
<reference evidence="2 3" key="1">
    <citation type="journal article" date="2019" name="Genome Biol. Evol.">
        <title>Day and night: Metabolic profiles and evolutionary relationships of six axenic non-marine cyanobacteria.</title>
        <authorList>
            <person name="Will S.E."/>
            <person name="Henke P."/>
            <person name="Boedeker C."/>
            <person name="Huang S."/>
            <person name="Brinkmann H."/>
            <person name="Rohde M."/>
            <person name="Jarek M."/>
            <person name="Friedl T."/>
            <person name="Seufert S."/>
            <person name="Schumacher M."/>
            <person name="Overmann J."/>
            <person name="Neumann-Schaal M."/>
            <person name="Petersen J."/>
        </authorList>
    </citation>
    <scope>NUCLEOTIDE SEQUENCE [LARGE SCALE GENOMIC DNA]</scope>
    <source>
        <strain evidence="2 3">SAG 39.79</strain>
    </source>
</reference>
<accession>A0AB37UJ84</accession>
<dbReference type="Gene3D" id="3.40.190.10">
    <property type="entry name" value="Periplasmic binding protein-like II"/>
    <property type="match status" value="2"/>
</dbReference>
<comment type="caution">
    <text evidence="2">The sequence shown here is derived from an EMBL/GenBank/DDBJ whole genome shotgun (WGS) entry which is preliminary data.</text>
</comment>
<keyword evidence="3" id="KW-1185">Reference proteome</keyword>
<evidence type="ECO:0000313" key="2">
    <source>
        <dbReference type="EMBL" id="RUT11467.1"/>
    </source>
</evidence>
<feature type="signal peptide" evidence="1">
    <location>
        <begin position="1"/>
        <end position="25"/>
    </location>
</feature>
<gene>
    <name evidence="2" type="ORF">DSM107010_32700</name>
</gene>
<dbReference type="AlphaFoldDB" id="A0AB37UJ84"/>
<dbReference type="CDD" id="cd13585">
    <property type="entry name" value="PBP2_TMBP_like"/>
    <property type="match status" value="1"/>
</dbReference>
<evidence type="ECO:0000256" key="1">
    <source>
        <dbReference type="SAM" id="SignalP"/>
    </source>
</evidence>
<dbReference type="InterPro" id="IPR050490">
    <property type="entry name" value="Bact_solute-bd_prot1"/>
</dbReference>
<protein>
    <submittedName>
        <fullName evidence="2">Maltose ABC transporter substrate-binding protein</fullName>
    </submittedName>
</protein>
<dbReference type="Pfam" id="PF01547">
    <property type="entry name" value="SBP_bac_1"/>
    <property type="match status" value="1"/>
</dbReference>
<dbReference type="PANTHER" id="PTHR43649:SF12">
    <property type="entry name" value="DIACETYLCHITOBIOSE BINDING PROTEIN DASA"/>
    <property type="match status" value="1"/>
</dbReference>
<dbReference type="InterPro" id="IPR006059">
    <property type="entry name" value="SBP"/>
</dbReference>
<name>A0AB37UJ84_9CYAN</name>
<keyword evidence="1" id="KW-0732">Signal</keyword>
<sequence length="449" mass="49398">MRIPRFAKVLVAFLTGLMLVQLLHACSSSSAAEKTRLTIATVNNGDMVVMQGLSRQFEQENPNIELRWVVLEENVLRQRTTTDVASQGGQFDVLTIGSYETPIWARRGWLTPLNNLPASYDVNDLLKPIREGLSNDGTLYALPFYGESSMLYYRKDLFAKAGISVPEQPTYAQIAQWASKVHDPANGVYGVCLRGKPGWGENMAFLSTLVNTSGGRWFDMKWQPQLDTPAWKEAVGFYVQLLQKYGPPGASSNGFNENLALFSTGKCGMWVDATVAAGLLSNPKESQVADRVGFARAPIEEYPNGSNWLWAWALAIPQTSKSPAEAQKFIAWATSKEYIQLVANKNGWVAVPPGTRTSTYNNPNYQKAAPFAQIVLNSIQSADITHPAAEPTPYKGVQYVDIPEFQAIGASVGQTIAAALTNNISVDRALQQSQSATERFMKHTGYIDQ</sequence>